<reference evidence="2" key="1">
    <citation type="journal article" date="2019" name="Sci. Rep.">
        <title>Draft genome of Tanacetum cinerariifolium, the natural source of mosquito coil.</title>
        <authorList>
            <person name="Yamashiro T."/>
            <person name="Shiraishi A."/>
            <person name="Satake H."/>
            <person name="Nakayama K."/>
        </authorList>
    </citation>
    <scope>NUCLEOTIDE SEQUENCE</scope>
</reference>
<sequence>SQVALTEDAQFEEVPSGFGTITKTAPSAANIKPFVTNEGTCVKPGVSDVIEEESSKNSEQETNESESGLESNHEENEEDEVDEEEVKEEFVKTS</sequence>
<gene>
    <name evidence="2" type="ORF">Tci_890745</name>
</gene>
<dbReference type="AlphaFoldDB" id="A0A699UBP9"/>
<dbReference type="EMBL" id="BKCJ011309664">
    <property type="protein sequence ID" value="GFD18776.1"/>
    <property type="molecule type" value="Genomic_DNA"/>
</dbReference>
<organism evidence="2">
    <name type="scientific">Tanacetum cinerariifolium</name>
    <name type="common">Dalmatian daisy</name>
    <name type="synonym">Chrysanthemum cinerariifolium</name>
    <dbReference type="NCBI Taxonomy" id="118510"/>
    <lineage>
        <taxon>Eukaryota</taxon>
        <taxon>Viridiplantae</taxon>
        <taxon>Streptophyta</taxon>
        <taxon>Embryophyta</taxon>
        <taxon>Tracheophyta</taxon>
        <taxon>Spermatophyta</taxon>
        <taxon>Magnoliopsida</taxon>
        <taxon>eudicotyledons</taxon>
        <taxon>Gunneridae</taxon>
        <taxon>Pentapetalae</taxon>
        <taxon>asterids</taxon>
        <taxon>campanulids</taxon>
        <taxon>Asterales</taxon>
        <taxon>Asteraceae</taxon>
        <taxon>Asteroideae</taxon>
        <taxon>Anthemideae</taxon>
        <taxon>Anthemidinae</taxon>
        <taxon>Tanacetum</taxon>
    </lineage>
</organism>
<feature type="compositionally biased region" description="Acidic residues" evidence="1">
    <location>
        <begin position="75"/>
        <end position="87"/>
    </location>
</feature>
<feature type="non-terminal residue" evidence="2">
    <location>
        <position position="1"/>
    </location>
</feature>
<comment type="caution">
    <text evidence="2">The sequence shown here is derived from an EMBL/GenBank/DDBJ whole genome shotgun (WGS) entry which is preliminary data.</text>
</comment>
<evidence type="ECO:0000256" key="1">
    <source>
        <dbReference type="SAM" id="MobiDB-lite"/>
    </source>
</evidence>
<proteinExistence type="predicted"/>
<protein>
    <submittedName>
        <fullName evidence="2">Uncharacterized protein</fullName>
    </submittedName>
</protein>
<accession>A0A699UBP9</accession>
<name>A0A699UBP9_TANCI</name>
<feature type="region of interest" description="Disordered" evidence="1">
    <location>
        <begin position="37"/>
        <end position="94"/>
    </location>
</feature>
<evidence type="ECO:0000313" key="2">
    <source>
        <dbReference type="EMBL" id="GFD18776.1"/>
    </source>
</evidence>